<dbReference type="InterPro" id="IPR025646">
    <property type="entry name" value="DUF4350"/>
</dbReference>
<dbReference type="Pfam" id="PF14258">
    <property type="entry name" value="DUF4350"/>
    <property type="match status" value="1"/>
</dbReference>
<protein>
    <submittedName>
        <fullName evidence="2">DUF4350 domain-containing protein</fullName>
    </submittedName>
</protein>
<name>A0A8J8Q531_9EURY</name>
<gene>
    <name evidence="2" type="ORF">CV102_10640</name>
</gene>
<dbReference type="AlphaFoldDB" id="A0A8J8Q531"/>
<organism evidence="2 3">
    <name type="scientific">Natronococcus pandeyae</name>
    <dbReference type="NCBI Taxonomy" id="2055836"/>
    <lineage>
        <taxon>Archaea</taxon>
        <taxon>Methanobacteriati</taxon>
        <taxon>Methanobacteriota</taxon>
        <taxon>Stenosarchaea group</taxon>
        <taxon>Halobacteria</taxon>
        <taxon>Halobacteriales</taxon>
        <taxon>Natrialbaceae</taxon>
        <taxon>Natronococcus</taxon>
    </lineage>
</organism>
<dbReference type="InterPro" id="IPR029062">
    <property type="entry name" value="Class_I_gatase-like"/>
</dbReference>
<sequence length="279" mass="28968">MSADRPRLALVAFGVVVLVTLAWVGSTSSVAYDPYNPGDDGTSELRQQIESEPGLEYETAAGYDGLEPDGTVAITAPSDDTDETDVATADDAAASAETFVRDGGTLVVVADSPEANAVLSSVGAEARLDGQVLRDDRHHYRGPAQPIATDVADHALTADVDRLGLNHATAVEPNGATVLANSSEFSYLVDDPDATLGEDERPSSHPVATVEDVGDGTVIVVGDSALATNEMLDHEDNARLLTNASGDADRVVVVSSDADGPPPLSELHSAVLDRVNVLR</sequence>
<keyword evidence="3" id="KW-1185">Reference proteome</keyword>
<dbReference type="OrthoDB" id="372296at2157"/>
<evidence type="ECO:0000259" key="1">
    <source>
        <dbReference type="Pfam" id="PF14258"/>
    </source>
</evidence>
<accession>A0A8J8Q531</accession>
<evidence type="ECO:0000313" key="2">
    <source>
        <dbReference type="EMBL" id="TYL38952.1"/>
    </source>
</evidence>
<evidence type="ECO:0000313" key="3">
    <source>
        <dbReference type="Proteomes" id="UP000766904"/>
    </source>
</evidence>
<proteinExistence type="predicted"/>
<dbReference type="EMBL" id="PHNJ01000004">
    <property type="protein sequence ID" value="TYL38952.1"/>
    <property type="molecule type" value="Genomic_DNA"/>
</dbReference>
<reference evidence="2" key="1">
    <citation type="submission" date="2017-11" db="EMBL/GenBank/DDBJ databases">
        <authorList>
            <person name="Kajale S.C."/>
            <person name="Sharma A."/>
        </authorList>
    </citation>
    <scope>NUCLEOTIDE SEQUENCE</scope>
    <source>
        <strain evidence="2">LS1_42</strain>
    </source>
</reference>
<feature type="domain" description="DUF4350" evidence="1">
    <location>
        <begin position="34"/>
        <end position="243"/>
    </location>
</feature>
<comment type="caution">
    <text evidence="2">The sequence shown here is derived from an EMBL/GenBank/DDBJ whole genome shotgun (WGS) entry which is preliminary data.</text>
</comment>
<dbReference type="Gene3D" id="3.40.50.880">
    <property type="match status" value="1"/>
</dbReference>
<dbReference type="RefSeq" id="WP_148857955.1">
    <property type="nucleotide sequence ID" value="NZ_PHNJ01000004.1"/>
</dbReference>
<dbReference type="SUPFAM" id="SSF52317">
    <property type="entry name" value="Class I glutamine amidotransferase-like"/>
    <property type="match status" value="1"/>
</dbReference>
<dbReference type="Proteomes" id="UP000766904">
    <property type="component" value="Unassembled WGS sequence"/>
</dbReference>